<comment type="caution">
    <text evidence="1">The sequence shown here is derived from an EMBL/GenBank/DDBJ whole genome shotgun (WGS) entry which is preliminary data.</text>
</comment>
<proteinExistence type="predicted"/>
<keyword evidence="2" id="KW-1185">Reference proteome</keyword>
<accession>A0ACC1NMH2</accession>
<name>A0ACC1NMH2_9APHY</name>
<evidence type="ECO:0000313" key="2">
    <source>
        <dbReference type="Proteomes" id="UP001144978"/>
    </source>
</evidence>
<dbReference type="EMBL" id="JANSHE010004175">
    <property type="protein sequence ID" value="KAJ2980119.1"/>
    <property type="molecule type" value="Genomic_DNA"/>
</dbReference>
<sequence>MSSRTFLHQVVQGALELKVGAFQLQGPERADSKYVPARLSKLTLSHRALSHVSYRPPTATNQFLSFALASLSLVHARVARSSQCRQVASIVLAVELLVVPEDPHAELLPLPARDILSDAFLALHPLMELEDVLVLLALLELRHALRELERHPVNHVEEDQVRRRRPRTDEVRLGVRVLGGDSSRLQGSR</sequence>
<evidence type="ECO:0000313" key="1">
    <source>
        <dbReference type="EMBL" id="KAJ2980119.1"/>
    </source>
</evidence>
<reference evidence="1" key="1">
    <citation type="submission" date="2022-08" db="EMBL/GenBank/DDBJ databases">
        <title>Genome Sequence of Pycnoporus sanguineus.</title>
        <authorList>
            <person name="Buettner E."/>
        </authorList>
    </citation>
    <scope>NUCLEOTIDE SEQUENCE</scope>
    <source>
        <strain evidence="1">CG-C14</strain>
    </source>
</reference>
<dbReference type="Proteomes" id="UP001144978">
    <property type="component" value="Unassembled WGS sequence"/>
</dbReference>
<protein>
    <submittedName>
        <fullName evidence="1">Uncharacterized protein</fullName>
    </submittedName>
</protein>
<gene>
    <name evidence="1" type="ORF">NUW54_g11048</name>
</gene>
<organism evidence="1 2">
    <name type="scientific">Trametes sanguinea</name>
    <dbReference type="NCBI Taxonomy" id="158606"/>
    <lineage>
        <taxon>Eukaryota</taxon>
        <taxon>Fungi</taxon>
        <taxon>Dikarya</taxon>
        <taxon>Basidiomycota</taxon>
        <taxon>Agaricomycotina</taxon>
        <taxon>Agaricomycetes</taxon>
        <taxon>Polyporales</taxon>
        <taxon>Polyporaceae</taxon>
        <taxon>Trametes</taxon>
    </lineage>
</organism>